<feature type="transmembrane region" description="Helical" evidence="9">
    <location>
        <begin position="115"/>
        <end position="136"/>
    </location>
</feature>
<evidence type="ECO:0000256" key="9">
    <source>
        <dbReference type="SAM" id="Phobius"/>
    </source>
</evidence>
<feature type="transmembrane region" description="Helical" evidence="9">
    <location>
        <begin position="205"/>
        <end position="224"/>
    </location>
</feature>
<comment type="similarity">
    <text evidence="7">Belongs to the glycosyltransferase 87 family.</text>
</comment>
<feature type="region of interest" description="Disordered" evidence="8">
    <location>
        <begin position="1"/>
        <end position="111"/>
    </location>
</feature>
<sequence>MAPPDQPVRPQGLLAAVHLSPVRRGGVRPAGAAAPAGDDRRHVRPQWRGPDPDQRPRAAASPAEPGGHDRDPADPDGTAAGSDRVQLRLRAGQPAARLARRGGPDGPEERRWRGVGIGIAAGIKLTPAIFWLLLLATRQKRAAIVAPLSGIGTILLGFLVLPHSSVTYWTHTIFDSGRIGTPSYLSNQSYTGALSRLLGDGHTSVAWAVLALVTIVVGIGGSAVRWRQGHVAEAMLGTELVAILVSPVSWIHHLVWAWPILLLLVTAARTDIAARVIGSLWALLTVSQAIWHIPHENGRELHLHGWRIVAADSYTILALITLAWIVTRAVIAWRGSRVSPRRG</sequence>
<evidence type="ECO:0000256" key="4">
    <source>
        <dbReference type="ARBA" id="ARBA00022692"/>
    </source>
</evidence>
<dbReference type="AlphaFoldDB" id="A0A5Q2FF27"/>
<evidence type="ECO:0000256" key="8">
    <source>
        <dbReference type="SAM" id="MobiDB-lite"/>
    </source>
</evidence>
<evidence type="ECO:0000256" key="5">
    <source>
        <dbReference type="ARBA" id="ARBA00022989"/>
    </source>
</evidence>
<evidence type="ECO:0000256" key="3">
    <source>
        <dbReference type="ARBA" id="ARBA00022679"/>
    </source>
</evidence>
<dbReference type="GO" id="GO:0005886">
    <property type="term" value="C:plasma membrane"/>
    <property type="evidence" value="ECO:0007669"/>
    <property type="project" value="UniProtKB-SubCell"/>
</dbReference>
<feature type="compositionally biased region" description="Low complexity" evidence="8">
    <location>
        <begin position="22"/>
        <end position="36"/>
    </location>
</feature>
<evidence type="ECO:0000256" key="7">
    <source>
        <dbReference type="ARBA" id="ARBA00024033"/>
    </source>
</evidence>
<keyword evidence="5 9" id="KW-1133">Transmembrane helix</keyword>
<evidence type="ECO:0000313" key="11">
    <source>
        <dbReference type="Proteomes" id="UP000386847"/>
    </source>
</evidence>
<dbReference type="KEGG" id="rain:Rai3103_06150"/>
<dbReference type="InterPro" id="IPR018584">
    <property type="entry name" value="GT87"/>
</dbReference>
<evidence type="ECO:0000256" key="6">
    <source>
        <dbReference type="ARBA" id="ARBA00023136"/>
    </source>
</evidence>
<name>A0A5Q2FF27_9ACTN</name>
<dbReference type="Pfam" id="PF09594">
    <property type="entry name" value="GT87"/>
    <property type="match status" value="1"/>
</dbReference>
<organism evidence="10 11">
    <name type="scientific">Raineyella fluvialis</name>
    <dbReference type="NCBI Taxonomy" id="2662261"/>
    <lineage>
        <taxon>Bacteria</taxon>
        <taxon>Bacillati</taxon>
        <taxon>Actinomycetota</taxon>
        <taxon>Actinomycetes</taxon>
        <taxon>Propionibacteriales</taxon>
        <taxon>Propionibacteriaceae</taxon>
        <taxon>Raineyella</taxon>
    </lineage>
</organism>
<reference evidence="10 11" key="1">
    <citation type="submission" date="2019-10" db="EMBL/GenBank/DDBJ databases">
        <title>Genomic analysis of Raineyella sp. CBA3103.</title>
        <authorList>
            <person name="Roh S.W."/>
        </authorList>
    </citation>
    <scope>NUCLEOTIDE SEQUENCE [LARGE SCALE GENOMIC DNA]</scope>
    <source>
        <strain evidence="10 11">CBA3103</strain>
    </source>
</reference>
<dbReference type="Proteomes" id="UP000386847">
    <property type="component" value="Chromosome"/>
</dbReference>
<evidence type="ECO:0000256" key="1">
    <source>
        <dbReference type="ARBA" id="ARBA00004651"/>
    </source>
</evidence>
<feature type="transmembrane region" description="Helical" evidence="9">
    <location>
        <begin position="272"/>
        <end position="293"/>
    </location>
</feature>
<feature type="transmembrane region" description="Helical" evidence="9">
    <location>
        <begin position="142"/>
        <end position="161"/>
    </location>
</feature>
<protein>
    <submittedName>
        <fullName evidence="10">DUF2029 domain-containing protein</fullName>
    </submittedName>
</protein>
<accession>A0A5Q2FF27</accession>
<comment type="subcellular location">
    <subcellularLocation>
        <location evidence="1">Cell membrane</location>
        <topology evidence="1">Multi-pass membrane protein</topology>
    </subcellularLocation>
</comment>
<dbReference type="GO" id="GO:0016758">
    <property type="term" value="F:hexosyltransferase activity"/>
    <property type="evidence" value="ECO:0007669"/>
    <property type="project" value="InterPro"/>
</dbReference>
<evidence type="ECO:0000313" key="10">
    <source>
        <dbReference type="EMBL" id="QGF23315.1"/>
    </source>
</evidence>
<keyword evidence="4 9" id="KW-0812">Transmembrane</keyword>
<keyword evidence="3" id="KW-0808">Transferase</keyword>
<keyword evidence="11" id="KW-1185">Reference proteome</keyword>
<proteinExistence type="inferred from homology"/>
<dbReference type="EMBL" id="CP045725">
    <property type="protein sequence ID" value="QGF23315.1"/>
    <property type="molecule type" value="Genomic_DNA"/>
</dbReference>
<keyword evidence="2" id="KW-1003">Cell membrane</keyword>
<gene>
    <name evidence="10" type="ORF">Rai3103_06150</name>
</gene>
<evidence type="ECO:0000256" key="2">
    <source>
        <dbReference type="ARBA" id="ARBA00022475"/>
    </source>
</evidence>
<keyword evidence="6 9" id="KW-0472">Membrane</keyword>
<feature type="transmembrane region" description="Helical" evidence="9">
    <location>
        <begin position="313"/>
        <end position="333"/>
    </location>
</feature>